<comment type="subcellular location">
    <subcellularLocation>
        <location evidence="6 7">Cytoplasm</location>
    </subcellularLocation>
</comment>
<dbReference type="UniPathway" id="UPA00031">
    <property type="reaction ID" value="UER00011"/>
</dbReference>
<keyword evidence="4 6" id="KW-0368">Histidine biosynthesis</keyword>
<evidence type="ECO:0000313" key="9">
    <source>
        <dbReference type="EMBL" id="SFU33855.1"/>
    </source>
</evidence>
<gene>
    <name evidence="6" type="primary">hisB</name>
    <name evidence="9" type="ORF">SAMN05421543_101178</name>
</gene>
<dbReference type="Proteomes" id="UP000183508">
    <property type="component" value="Unassembled WGS sequence"/>
</dbReference>
<proteinExistence type="inferred from homology"/>
<comment type="similarity">
    <text evidence="6 7">Belongs to the imidazoleglycerol-phosphate dehydratase family.</text>
</comment>
<accession>A0A1I7FCL4</accession>
<dbReference type="PANTHER" id="PTHR23133:SF2">
    <property type="entry name" value="IMIDAZOLEGLYCEROL-PHOSPHATE DEHYDRATASE"/>
    <property type="match status" value="1"/>
</dbReference>
<reference evidence="10" key="1">
    <citation type="submission" date="2016-10" db="EMBL/GenBank/DDBJ databases">
        <authorList>
            <person name="Varghese N."/>
        </authorList>
    </citation>
    <scope>NUCLEOTIDE SEQUENCE [LARGE SCALE GENOMIC DNA]</scope>
    <source>
        <strain evidence="10">DSM 17980</strain>
    </source>
</reference>
<evidence type="ECO:0000256" key="2">
    <source>
        <dbReference type="ARBA" id="ARBA00016664"/>
    </source>
</evidence>
<dbReference type="Gene3D" id="3.30.230.40">
    <property type="entry name" value="Imidazole glycerol phosphate dehydratase, domain 1"/>
    <property type="match status" value="2"/>
</dbReference>
<dbReference type="PANTHER" id="PTHR23133">
    <property type="entry name" value="IMIDAZOLEGLYCEROL-PHOSPHATE DEHYDRATASE HIS7"/>
    <property type="match status" value="1"/>
</dbReference>
<dbReference type="STRING" id="392015.SAMN05421543_101178"/>
<keyword evidence="5 6" id="KW-0456">Lyase</keyword>
<evidence type="ECO:0000256" key="4">
    <source>
        <dbReference type="ARBA" id="ARBA00023102"/>
    </source>
</evidence>
<evidence type="ECO:0000256" key="6">
    <source>
        <dbReference type="HAMAP-Rule" id="MF_00076"/>
    </source>
</evidence>
<dbReference type="FunFam" id="3.30.230.40:FF:000001">
    <property type="entry name" value="Imidazoleglycerol-phosphate dehydratase HisB"/>
    <property type="match status" value="1"/>
</dbReference>
<dbReference type="RefSeq" id="WP_083430050.1">
    <property type="nucleotide sequence ID" value="NZ_FPBV01000001.1"/>
</dbReference>
<dbReference type="InterPro" id="IPR000807">
    <property type="entry name" value="ImidazoleglycerolP_deHydtase"/>
</dbReference>
<dbReference type="PROSITE" id="PS00954">
    <property type="entry name" value="IGP_DEHYDRATASE_1"/>
    <property type="match status" value="1"/>
</dbReference>
<dbReference type="InterPro" id="IPR020568">
    <property type="entry name" value="Ribosomal_Su5_D2-typ_SF"/>
</dbReference>
<dbReference type="InterPro" id="IPR038494">
    <property type="entry name" value="IGPD_sf"/>
</dbReference>
<dbReference type="SUPFAM" id="SSF54211">
    <property type="entry name" value="Ribosomal protein S5 domain 2-like"/>
    <property type="match status" value="2"/>
</dbReference>
<dbReference type="GO" id="GO:0005737">
    <property type="term" value="C:cytoplasm"/>
    <property type="evidence" value="ECO:0007669"/>
    <property type="project" value="UniProtKB-SubCell"/>
</dbReference>
<dbReference type="GO" id="GO:0004424">
    <property type="term" value="F:imidazoleglycerol-phosphate dehydratase activity"/>
    <property type="evidence" value="ECO:0007669"/>
    <property type="project" value="UniProtKB-UniRule"/>
</dbReference>
<dbReference type="AlphaFoldDB" id="A0A1I7FCL4"/>
<protein>
    <recommendedName>
        <fullName evidence="2 6">Imidazoleglycerol-phosphate dehydratase</fullName>
        <shortName evidence="6">IGPD</shortName>
        <ecNumber evidence="6 7">4.2.1.19</ecNumber>
    </recommendedName>
</protein>
<dbReference type="EMBL" id="FPBV01000001">
    <property type="protein sequence ID" value="SFU33855.1"/>
    <property type="molecule type" value="Genomic_DNA"/>
</dbReference>
<evidence type="ECO:0000313" key="10">
    <source>
        <dbReference type="Proteomes" id="UP000183508"/>
    </source>
</evidence>
<dbReference type="CDD" id="cd07914">
    <property type="entry name" value="IGPD"/>
    <property type="match status" value="1"/>
</dbReference>
<comment type="pathway">
    <text evidence="1 6 7">Amino-acid biosynthesis; L-histidine biosynthesis; L-histidine from 5-phospho-alpha-D-ribose 1-diphosphate: step 6/9.</text>
</comment>
<evidence type="ECO:0000256" key="3">
    <source>
        <dbReference type="ARBA" id="ARBA00022605"/>
    </source>
</evidence>
<evidence type="ECO:0000256" key="5">
    <source>
        <dbReference type="ARBA" id="ARBA00023239"/>
    </source>
</evidence>
<dbReference type="Pfam" id="PF00475">
    <property type="entry name" value="IGPD"/>
    <property type="match status" value="1"/>
</dbReference>
<dbReference type="FunFam" id="3.30.230.40:FF:000003">
    <property type="entry name" value="Imidazoleglycerol-phosphate dehydratase HisB"/>
    <property type="match status" value="1"/>
</dbReference>
<dbReference type="eggNOG" id="COG0131">
    <property type="taxonomic scope" value="Bacteria"/>
</dbReference>
<feature type="region of interest" description="Disordered" evidence="8">
    <location>
        <begin position="1"/>
        <end position="25"/>
    </location>
</feature>
<dbReference type="EC" id="4.2.1.19" evidence="6 7"/>
<keyword evidence="6" id="KW-0963">Cytoplasm</keyword>
<keyword evidence="10" id="KW-1185">Reference proteome</keyword>
<dbReference type="InterPro" id="IPR020565">
    <property type="entry name" value="ImidazoleglycerP_deHydtase_CS"/>
</dbReference>
<dbReference type="OrthoDB" id="9790411at2"/>
<dbReference type="GO" id="GO:0000105">
    <property type="term" value="P:L-histidine biosynthetic process"/>
    <property type="evidence" value="ECO:0007669"/>
    <property type="project" value="UniProtKB-UniRule"/>
</dbReference>
<evidence type="ECO:0000256" key="1">
    <source>
        <dbReference type="ARBA" id="ARBA00005047"/>
    </source>
</evidence>
<name>A0A1I7FCL4_9BACL</name>
<evidence type="ECO:0000256" key="7">
    <source>
        <dbReference type="RuleBase" id="RU000599"/>
    </source>
</evidence>
<keyword evidence="3 6" id="KW-0028">Amino-acid biosynthesis</keyword>
<comment type="catalytic activity">
    <reaction evidence="6 7">
        <text>D-erythro-1-(imidazol-4-yl)glycerol 3-phosphate = 3-(imidazol-4-yl)-2-oxopropyl phosphate + H2O</text>
        <dbReference type="Rhea" id="RHEA:11040"/>
        <dbReference type="ChEBI" id="CHEBI:15377"/>
        <dbReference type="ChEBI" id="CHEBI:57766"/>
        <dbReference type="ChEBI" id="CHEBI:58278"/>
        <dbReference type="EC" id="4.2.1.19"/>
    </reaction>
</comment>
<evidence type="ECO:0000256" key="8">
    <source>
        <dbReference type="SAM" id="MobiDB-lite"/>
    </source>
</evidence>
<dbReference type="PROSITE" id="PS00955">
    <property type="entry name" value="IGP_DEHYDRATASE_2"/>
    <property type="match status" value="1"/>
</dbReference>
<dbReference type="HAMAP" id="MF_00076">
    <property type="entry name" value="HisB"/>
    <property type="match status" value="1"/>
</dbReference>
<organism evidence="9 10">
    <name type="scientific">Alicyclobacillus macrosporangiidus</name>
    <dbReference type="NCBI Taxonomy" id="392015"/>
    <lineage>
        <taxon>Bacteria</taxon>
        <taxon>Bacillati</taxon>
        <taxon>Bacillota</taxon>
        <taxon>Bacilli</taxon>
        <taxon>Bacillales</taxon>
        <taxon>Alicyclobacillaceae</taxon>
        <taxon>Alicyclobacillus</taxon>
    </lineage>
</organism>
<dbReference type="NCBIfam" id="NF002111">
    <property type="entry name" value="PRK00951.2-1"/>
    <property type="match status" value="1"/>
</dbReference>
<sequence>MADRNDGPAEGLRAGGAGAPEAGPRWQAAVERRTGETDVRLSLNLRGSGQAKLEFPVPFLRHMLHLFAVHGRFDLTVQADGDVDVDDHHLVEDIGLCLGKALHQALGDKRGIRRYGERHTPMDETLARAVIDLSGRPAFVLQADIPAERVGTFPTELVREFFKSFANEGRFALHLAVLYGEDSHHMIEALFKATAAALREAVALDGDAVPSSKGVLE</sequence>
<dbReference type="NCBIfam" id="NF002114">
    <property type="entry name" value="PRK00951.2-4"/>
    <property type="match status" value="1"/>
</dbReference>